<evidence type="ECO:0000256" key="5">
    <source>
        <dbReference type="ARBA" id="ARBA00022553"/>
    </source>
</evidence>
<dbReference type="SMART" id="SM00388">
    <property type="entry name" value="HisKA"/>
    <property type="match status" value="1"/>
</dbReference>
<dbReference type="InterPro" id="IPR005467">
    <property type="entry name" value="His_kinase_dom"/>
</dbReference>
<dbReference type="CDD" id="cd00082">
    <property type="entry name" value="HisKA"/>
    <property type="match status" value="1"/>
</dbReference>
<dbReference type="SUPFAM" id="SSF52172">
    <property type="entry name" value="CheY-like"/>
    <property type="match status" value="1"/>
</dbReference>
<keyword evidence="5 15" id="KW-0597">Phosphoprotein</keyword>
<evidence type="ECO:0000259" key="17">
    <source>
        <dbReference type="PROSITE" id="PS50110"/>
    </source>
</evidence>
<dbReference type="HOGENOM" id="CLU_000445_114_15_6"/>
<dbReference type="Gene3D" id="3.40.50.2300">
    <property type="match status" value="1"/>
</dbReference>
<dbReference type="CDD" id="cd16922">
    <property type="entry name" value="HATPase_EvgS-ArcB-TorS-like"/>
    <property type="match status" value="1"/>
</dbReference>
<dbReference type="Pfam" id="PF08448">
    <property type="entry name" value="PAS_4"/>
    <property type="match status" value="1"/>
</dbReference>
<reference evidence="20 21" key="2">
    <citation type="submission" date="2011-11" db="EMBL/GenBank/DDBJ databases">
        <authorList>
            <consortium name="US DOE Joint Genome Institute"/>
            <person name="Lucas S."/>
            <person name="Han J."/>
            <person name="Lapidus A."/>
            <person name="Cheng J.-F."/>
            <person name="Goodwin L."/>
            <person name="Pitluck S."/>
            <person name="Peters L."/>
            <person name="Ovchinnikova G."/>
            <person name="Zhang X."/>
            <person name="Detter J.C."/>
            <person name="Han C."/>
            <person name="Tapia R."/>
            <person name="Land M."/>
            <person name="Hauser L."/>
            <person name="Kyrpides N."/>
            <person name="Ivanova N."/>
            <person name="Pagani I."/>
            <person name="Vogl K."/>
            <person name="Liu Z."/>
            <person name="Overmann J."/>
            <person name="Frigaard N.-U."/>
            <person name="Bryant D."/>
            <person name="Woyke T."/>
        </authorList>
    </citation>
    <scope>NUCLEOTIDE SEQUENCE [LARGE SCALE GENOMIC DNA]</scope>
    <source>
        <strain evidence="20 21">970</strain>
    </source>
</reference>
<dbReference type="PROSITE" id="PS50113">
    <property type="entry name" value="PAC"/>
    <property type="match status" value="1"/>
</dbReference>
<keyword evidence="7" id="KW-0812">Transmembrane</keyword>
<evidence type="ECO:0000259" key="18">
    <source>
        <dbReference type="PROSITE" id="PS50113"/>
    </source>
</evidence>
<evidence type="ECO:0000256" key="4">
    <source>
        <dbReference type="ARBA" id="ARBA00022475"/>
    </source>
</evidence>
<accession>H8Z519</accession>
<feature type="modified residue" description="Phosphohistidine" evidence="14">
    <location>
        <position position="633"/>
    </location>
</feature>
<evidence type="ECO:0000256" key="8">
    <source>
        <dbReference type="ARBA" id="ARBA00022741"/>
    </source>
</evidence>
<keyword evidence="6" id="KW-0808">Transferase</keyword>
<dbReference type="CDD" id="cd00088">
    <property type="entry name" value="HPT"/>
    <property type="match status" value="1"/>
</dbReference>
<comment type="catalytic activity">
    <reaction evidence="1">
        <text>ATP + protein L-histidine = ADP + protein N-phospho-L-histidine.</text>
        <dbReference type="EC" id="2.7.13.3"/>
    </reaction>
</comment>
<dbReference type="GO" id="GO:0000155">
    <property type="term" value="F:phosphorelay sensor kinase activity"/>
    <property type="evidence" value="ECO:0007669"/>
    <property type="project" value="InterPro"/>
</dbReference>
<evidence type="ECO:0000256" key="10">
    <source>
        <dbReference type="ARBA" id="ARBA00022840"/>
    </source>
</evidence>
<dbReference type="EMBL" id="JH603170">
    <property type="protein sequence ID" value="EIC20426.1"/>
    <property type="molecule type" value="Genomic_DNA"/>
</dbReference>
<dbReference type="SUPFAM" id="SSF55874">
    <property type="entry name" value="ATPase domain of HSP90 chaperone/DNA topoisomerase II/histidine kinase"/>
    <property type="match status" value="1"/>
</dbReference>
<dbReference type="PROSITE" id="PS50894">
    <property type="entry name" value="HPT"/>
    <property type="match status" value="1"/>
</dbReference>
<keyword evidence="9" id="KW-0418">Kinase</keyword>
<keyword evidence="8" id="KW-0547">Nucleotide-binding</keyword>
<feature type="domain" description="HPt" evidence="19">
    <location>
        <begin position="594"/>
        <end position="692"/>
    </location>
</feature>
<dbReference type="PANTHER" id="PTHR45339:SF1">
    <property type="entry name" value="HYBRID SIGNAL TRANSDUCTION HISTIDINE KINASE J"/>
    <property type="match status" value="1"/>
</dbReference>
<dbReference type="SMART" id="SM00448">
    <property type="entry name" value="REC"/>
    <property type="match status" value="1"/>
</dbReference>
<dbReference type="Pfam" id="PF00512">
    <property type="entry name" value="HisKA"/>
    <property type="match status" value="1"/>
</dbReference>
<keyword evidence="11" id="KW-1133">Transmembrane helix</keyword>
<dbReference type="Pfam" id="PF00072">
    <property type="entry name" value="Response_reg"/>
    <property type="match status" value="1"/>
</dbReference>
<dbReference type="Pfam" id="PF01627">
    <property type="entry name" value="Hpt"/>
    <property type="match status" value="1"/>
</dbReference>
<evidence type="ECO:0000256" key="11">
    <source>
        <dbReference type="ARBA" id="ARBA00022989"/>
    </source>
</evidence>
<feature type="domain" description="PAC" evidence="18">
    <location>
        <begin position="101"/>
        <end position="153"/>
    </location>
</feature>
<dbReference type="STRING" id="631362.Thi970DRAFT_04061"/>
<feature type="domain" description="Histidine kinase" evidence="16">
    <location>
        <begin position="178"/>
        <end position="399"/>
    </location>
</feature>
<dbReference type="InterPro" id="IPR011006">
    <property type="entry name" value="CheY-like_superfamily"/>
</dbReference>
<dbReference type="FunFam" id="3.30.565.10:FF:000010">
    <property type="entry name" value="Sensor histidine kinase RcsC"/>
    <property type="match status" value="1"/>
</dbReference>
<evidence type="ECO:0000256" key="2">
    <source>
        <dbReference type="ARBA" id="ARBA00004651"/>
    </source>
</evidence>
<evidence type="ECO:0000256" key="15">
    <source>
        <dbReference type="PROSITE-ProRule" id="PRU00169"/>
    </source>
</evidence>
<evidence type="ECO:0000313" key="20">
    <source>
        <dbReference type="EMBL" id="EIC20426.1"/>
    </source>
</evidence>
<dbReference type="PRINTS" id="PR00344">
    <property type="entry name" value="BCTRLSENSOR"/>
</dbReference>
<dbReference type="eggNOG" id="COG0642">
    <property type="taxonomic scope" value="Bacteria"/>
</dbReference>
<dbReference type="SMART" id="SM00387">
    <property type="entry name" value="HATPase_c"/>
    <property type="match status" value="1"/>
</dbReference>
<dbReference type="EC" id="2.7.13.3" evidence="3"/>
<dbReference type="PANTHER" id="PTHR45339">
    <property type="entry name" value="HYBRID SIGNAL TRANSDUCTION HISTIDINE KINASE J"/>
    <property type="match status" value="1"/>
</dbReference>
<evidence type="ECO:0000256" key="12">
    <source>
        <dbReference type="ARBA" id="ARBA00023012"/>
    </source>
</evidence>
<keyword evidence="21" id="KW-1185">Reference proteome</keyword>
<evidence type="ECO:0000256" key="9">
    <source>
        <dbReference type="ARBA" id="ARBA00022777"/>
    </source>
</evidence>
<evidence type="ECO:0000313" key="21">
    <source>
        <dbReference type="Proteomes" id="UP000002964"/>
    </source>
</evidence>
<gene>
    <name evidence="20" type="ORF">Thi970DRAFT_04061</name>
</gene>
<feature type="domain" description="Response regulatory" evidence="17">
    <location>
        <begin position="425"/>
        <end position="541"/>
    </location>
</feature>
<dbReference type="FunFam" id="1.10.287.130:FF:000004">
    <property type="entry name" value="Ethylene receptor 1"/>
    <property type="match status" value="1"/>
</dbReference>
<dbReference type="AlphaFoldDB" id="H8Z519"/>
<keyword evidence="13" id="KW-0472">Membrane</keyword>
<evidence type="ECO:0000256" key="6">
    <source>
        <dbReference type="ARBA" id="ARBA00022679"/>
    </source>
</evidence>
<dbReference type="InterPro" id="IPR035965">
    <property type="entry name" value="PAS-like_dom_sf"/>
</dbReference>
<dbReference type="InterPro" id="IPR003661">
    <property type="entry name" value="HisK_dim/P_dom"/>
</dbReference>
<dbReference type="SUPFAM" id="SSF47384">
    <property type="entry name" value="Homodimeric domain of signal transducing histidine kinase"/>
    <property type="match status" value="1"/>
</dbReference>
<keyword evidence="12" id="KW-0902">Two-component regulatory system</keyword>
<organism evidence="20 21">
    <name type="scientific">Thiorhodovibrio frisius</name>
    <dbReference type="NCBI Taxonomy" id="631362"/>
    <lineage>
        <taxon>Bacteria</taxon>
        <taxon>Pseudomonadati</taxon>
        <taxon>Pseudomonadota</taxon>
        <taxon>Gammaproteobacteria</taxon>
        <taxon>Chromatiales</taxon>
        <taxon>Chromatiaceae</taxon>
        <taxon>Thiorhodovibrio</taxon>
    </lineage>
</organism>
<dbReference type="InterPro" id="IPR013656">
    <property type="entry name" value="PAS_4"/>
</dbReference>
<keyword evidence="10" id="KW-0067">ATP-binding</keyword>
<evidence type="ECO:0000256" key="13">
    <source>
        <dbReference type="ARBA" id="ARBA00023136"/>
    </source>
</evidence>
<dbReference type="SUPFAM" id="SSF55785">
    <property type="entry name" value="PYP-like sensor domain (PAS domain)"/>
    <property type="match status" value="1"/>
</dbReference>
<dbReference type="InterPro" id="IPR036641">
    <property type="entry name" value="HPT_dom_sf"/>
</dbReference>
<evidence type="ECO:0000256" key="1">
    <source>
        <dbReference type="ARBA" id="ARBA00000085"/>
    </source>
</evidence>
<dbReference type="GO" id="GO:0005524">
    <property type="term" value="F:ATP binding"/>
    <property type="evidence" value="ECO:0007669"/>
    <property type="project" value="UniProtKB-KW"/>
</dbReference>
<dbReference type="InterPro" id="IPR001789">
    <property type="entry name" value="Sig_transdc_resp-reg_receiver"/>
</dbReference>
<evidence type="ECO:0000256" key="14">
    <source>
        <dbReference type="PROSITE-ProRule" id="PRU00110"/>
    </source>
</evidence>
<dbReference type="GO" id="GO:0005886">
    <property type="term" value="C:plasma membrane"/>
    <property type="evidence" value="ECO:0007669"/>
    <property type="project" value="UniProtKB-SubCell"/>
</dbReference>
<dbReference type="InterPro" id="IPR008207">
    <property type="entry name" value="Sig_transdc_His_kin_Hpt_dom"/>
</dbReference>
<dbReference type="Gene3D" id="3.30.565.10">
    <property type="entry name" value="Histidine kinase-like ATPase, C-terminal domain"/>
    <property type="match status" value="1"/>
</dbReference>
<dbReference type="PROSITE" id="PS50109">
    <property type="entry name" value="HIS_KIN"/>
    <property type="match status" value="1"/>
</dbReference>
<name>H8Z519_9GAMM</name>
<dbReference type="Proteomes" id="UP000002964">
    <property type="component" value="Unassembled WGS sequence"/>
</dbReference>
<dbReference type="Gene3D" id="1.10.287.130">
    <property type="match status" value="1"/>
</dbReference>
<evidence type="ECO:0000259" key="19">
    <source>
        <dbReference type="PROSITE" id="PS50894"/>
    </source>
</evidence>
<proteinExistence type="predicted"/>
<comment type="subcellular location">
    <subcellularLocation>
        <location evidence="2">Cell membrane</location>
        <topology evidence="2">Multi-pass membrane protein</topology>
    </subcellularLocation>
</comment>
<dbReference type="InterPro" id="IPR003594">
    <property type="entry name" value="HATPase_dom"/>
</dbReference>
<dbReference type="PROSITE" id="PS50110">
    <property type="entry name" value="RESPONSE_REGULATORY"/>
    <property type="match status" value="1"/>
</dbReference>
<evidence type="ECO:0000256" key="3">
    <source>
        <dbReference type="ARBA" id="ARBA00012438"/>
    </source>
</evidence>
<feature type="modified residue" description="4-aspartylphosphate" evidence="15">
    <location>
        <position position="474"/>
    </location>
</feature>
<dbReference type="RefSeq" id="WP_009150829.1">
    <property type="nucleotide sequence ID" value="NZ_CP121471.1"/>
</dbReference>
<dbReference type="InterPro" id="IPR036890">
    <property type="entry name" value="HATPase_C_sf"/>
</dbReference>
<evidence type="ECO:0000259" key="16">
    <source>
        <dbReference type="PROSITE" id="PS50109"/>
    </source>
</evidence>
<dbReference type="CDD" id="cd17546">
    <property type="entry name" value="REC_hyHK_CKI1_RcsC-like"/>
    <property type="match status" value="1"/>
</dbReference>
<dbReference type="InterPro" id="IPR000014">
    <property type="entry name" value="PAS"/>
</dbReference>
<dbReference type="Gene3D" id="3.30.450.20">
    <property type="entry name" value="PAS domain"/>
    <property type="match status" value="1"/>
</dbReference>
<dbReference type="Gene3D" id="1.20.120.160">
    <property type="entry name" value="HPT domain"/>
    <property type="match status" value="1"/>
</dbReference>
<dbReference type="InterPro" id="IPR000700">
    <property type="entry name" value="PAS-assoc_C"/>
</dbReference>
<dbReference type="NCBIfam" id="TIGR00229">
    <property type="entry name" value="sensory_box"/>
    <property type="match status" value="1"/>
</dbReference>
<protein>
    <recommendedName>
        <fullName evidence="3">histidine kinase</fullName>
        <ecNumber evidence="3">2.7.13.3</ecNumber>
    </recommendedName>
</protein>
<keyword evidence="4" id="KW-1003">Cell membrane</keyword>
<dbReference type="InterPro" id="IPR004358">
    <property type="entry name" value="Sig_transdc_His_kin-like_C"/>
</dbReference>
<sequence length="707" mass="77540">MQREQDDQIQDVANRSPWQWKTAALSAVVEHSDAIVVVKDLDLRVVAANAAFARVAGKPSVDALIGKTDAEIFDVSPESEPVRTYMADERAAQRLPAGEVIAREEPVIAHDGSLRFYLTKKHPIFDAQGTLLGTGNISVDITERHELEDQLRVSNTALTEAVTQAKAAVQVKSAFLARMSHEIRTPMNGILGLAELALRRSLDATTRQYLQELHQSGEQLLGILNDVLDQSKIESGQLSLEAVPFDREALFENERSLFAPMAQNKGLRLVSECDPAVPRWLLGDALRLRQVLSNLLSNAIKFTEHGEISLCLQCLEHKDNQVRLRWSVSDTGIGMDSDTQARLFQPFTQGDDSIARRFGGTGLGLSISRHLVERMGGRLDVESAPGVGSRFSFEVCLASVEPPVEFQASVASNDPSAVLNLRGRRILVAEDQPINQHIITDMLRLLGTEVTLAQNGREALEQLAKDDFDLVLMDIQMPEMDGLTATEQLRTNPVWAKLPVVALTAGVTTAERERTRSAGLSDLLAKPVRLKELQSMLSRWLPPVVGTQAAAPAPIPPAPELLERAATAPTETDPATVLAKPDLDLNYLCEIFDDRAAINEFLCDFVVSVRDYVDFVATALSEDNPSEARAMAHRLRGAAANVGAFALSRAAEHMEMALDPGAEQPSNGQIDSRLDNRLDDRLDRQLTELRAVWDRTLAQINQAAGCH</sequence>
<dbReference type="Pfam" id="PF02518">
    <property type="entry name" value="HATPase_c"/>
    <property type="match status" value="1"/>
</dbReference>
<dbReference type="InterPro" id="IPR036097">
    <property type="entry name" value="HisK_dim/P_sf"/>
</dbReference>
<evidence type="ECO:0000256" key="7">
    <source>
        <dbReference type="ARBA" id="ARBA00022692"/>
    </source>
</evidence>
<reference evidence="21" key="1">
    <citation type="submission" date="2011-06" db="EMBL/GenBank/DDBJ databases">
        <authorList>
            <consortium name="US DOE Joint Genome Institute (JGI-PGF)"/>
            <person name="Lucas S."/>
            <person name="Han J."/>
            <person name="Lapidus A."/>
            <person name="Cheng J.-F."/>
            <person name="Goodwin L."/>
            <person name="Pitluck S."/>
            <person name="Peters L."/>
            <person name="Land M.L."/>
            <person name="Hauser L."/>
            <person name="Vogl K."/>
            <person name="Liu Z."/>
            <person name="Overmann J."/>
            <person name="Frigaard N.-U."/>
            <person name="Bryant D.A."/>
            <person name="Woyke T.J."/>
        </authorList>
    </citation>
    <scope>NUCLEOTIDE SEQUENCE [LARGE SCALE GENOMIC DNA]</scope>
    <source>
        <strain evidence="21">970</strain>
    </source>
</reference>
<dbReference type="SUPFAM" id="SSF47226">
    <property type="entry name" value="Histidine-containing phosphotransfer domain, HPT domain"/>
    <property type="match status" value="1"/>
</dbReference>